<dbReference type="EMBL" id="BMPD01000007">
    <property type="protein sequence ID" value="GGK78685.1"/>
    <property type="molecule type" value="Genomic_DNA"/>
</dbReference>
<dbReference type="OrthoDB" id="372452at2157"/>
<proteinExistence type="predicted"/>
<reference evidence="1" key="2">
    <citation type="submission" date="2020-09" db="EMBL/GenBank/DDBJ databases">
        <authorList>
            <person name="Sun Q."/>
            <person name="Ohkuma M."/>
        </authorList>
    </citation>
    <scope>NUCLEOTIDE SEQUENCE</scope>
    <source>
        <strain evidence="1">JCM 19018</strain>
    </source>
</reference>
<sequence>MTDKFEEPPADEWLHPDDLDLEMSSRPVSIRILDESDLCPLVVAVVDLDARHAFL</sequence>
<dbReference type="AlphaFoldDB" id="A0A830F235"/>
<reference evidence="1" key="1">
    <citation type="journal article" date="2014" name="Int. J. Syst. Evol. Microbiol.">
        <title>Complete genome sequence of Corynebacterium casei LMG S-19264T (=DSM 44701T), isolated from a smear-ripened cheese.</title>
        <authorList>
            <consortium name="US DOE Joint Genome Institute (JGI-PGF)"/>
            <person name="Walter F."/>
            <person name="Albersmeier A."/>
            <person name="Kalinowski J."/>
            <person name="Ruckert C."/>
        </authorList>
    </citation>
    <scope>NUCLEOTIDE SEQUENCE</scope>
    <source>
        <strain evidence="1">JCM 19018</strain>
    </source>
</reference>
<dbReference type="RefSeq" id="WP_161607598.1">
    <property type="nucleotide sequence ID" value="NZ_BMPD01000007.1"/>
</dbReference>
<comment type="caution">
    <text evidence="1">The sequence shown here is derived from an EMBL/GenBank/DDBJ whole genome shotgun (WGS) entry which is preliminary data.</text>
</comment>
<organism evidence="1 2">
    <name type="scientific">Haloarcula sebkhae</name>
    <dbReference type="NCBI Taxonomy" id="932660"/>
    <lineage>
        <taxon>Archaea</taxon>
        <taxon>Methanobacteriati</taxon>
        <taxon>Methanobacteriota</taxon>
        <taxon>Stenosarchaea group</taxon>
        <taxon>Halobacteria</taxon>
        <taxon>Halobacteriales</taxon>
        <taxon>Haloarculaceae</taxon>
        <taxon>Haloarcula</taxon>
    </lineage>
</organism>
<evidence type="ECO:0000313" key="2">
    <source>
        <dbReference type="Proteomes" id="UP000614221"/>
    </source>
</evidence>
<gene>
    <name evidence="1" type="ORF">GCM10009067_33790</name>
</gene>
<evidence type="ECO:0000313" key="1">
    <source>
        <dbReference type="EMBL" id="GGK78685.1"/>
    </source>
</evidence>
<accession>A0A830F235</accession>
<dbReference type="Proteomes" id="UP000614221">
    <property type="component" value="Unassembled WGS sequence"/>
</dbReference>
<protein>
    <submittedName>
        <fullName evidence="1">Uncharacterized protein</fullName>
    </submittedName>
</protein>
<name>A0A830F235_9EURY</name>